<reference evidence="1 2" key="1">
    <citation type="submission" date="2015-04" db="EMBL/GenBank/DDBJ databases">
        <title>Draft genome of the roundworm Trichinella nativa.</title>
        <authorList>
            <person name="Mitreva M."/>
        </authorList>
    </citation>
    <scope>NUCLEOTIDE SEQUENCE [LARGE SCALE GENOMIC DNA]</scope>
    <source>
        <strain evidence="1 2">ISS45</strain>
    </source>
</reference>
<evidence type="ECO:0000313" key="1">
    <source>
        <dbReference type="EMBL" id="OUC45820.1"/>
    </source>
</evidence>
<dbReference type="AlphaFoldDB" id="A0A1Y3EM67"/>
<protein>
    <submittedName>
        <fullName evidence="1">Uncharacterized protein</fullName>
    </submittedName>
</protein>
<comment type="caution">
    <text evidence="1">The sequence shown here is derived from an EMBL/GenBank/DDBJ whole genome shotgun (WGS) entry which is preliminary data.</text>
</comment>
<proteinExistence type="predicted"/>
<dbReference type="EMBL" id="LVZM01008328">
    <property type="protein sequence ID" value="OUC45820.1"/>
    <property type="molecule type" value="Genomic_DNA"/>
</dbReference>
<sequence length="196" mass="22641">MQFLKIPSWQNSVGYNSRLKQLISYWTLLAQLKQCEQASAAANREGIPKHLRKVYHGKAKNDLSYFQSRRAKFYVQSTLSIMFSSATQQKSDGTRASHNIFLLLTKSVKLHTVGRELIFTRYSHTRQRTIDELANAYLRDVKEEKLSEQLQFARYMEKDTTGQSIFFVVAEGFKEKGIPLRNLINAVTDGDMEMAY</sequence>
<accession>A0A1Y3EM67</accession>
<gene>
    <name evidence="1" type="ORF">D917_08188</name>
</gene>
<evidence type="ECO:0000313" key="2">
    <source>
        <dbReference type="Proteomes" id="UP000243006"/>
    </source>
</evidence>
<name>A0A1Y3EM67_9BILA</name>
<dbReference type="Proteomes" id="UP000243006">
    <property type="component" value="Unassembled WGS sequence"/>
</dbReference>
<organism evidence="1 2">
    <name type="scientific">Trichinella nativa</name>
    <dbReference type="NCBI Taxonomy" id="6335"/>
    <lineage>
        <taxon>Eukaryota</taxon>
        <taxon>Metazoa</taxon>
        <taxon>Ecdysozoa</taxon>
        <taxon>Nematoda</taxon>
        <taxon>Enoplea</taxon>
        <taxon>Dorylaimia</taxon>
        <taxon>Trichinellida</taxon>
        <taxon>Trichinellidae</taxon>
        <taxon>Trichinella</taxon>
    </lineage>
</organism>